<dbReference type="EMBL" id="KZ613919">
    <property type="protein sequence ID" value="PMD49854.1"/>
    <property type="molecule type" value="Genomic_DNA"/>
</dbReference>
<proteinExistence type="predicted"/>
<sequence>MATAAIDAGAALQTPDGATIADSAATCVGTFNAFLTGNVLPADGGDAESSAWAEEQMARFSIWAANLGVFARGHASADYRLRDSDEVCSLILQ</sequence>
<keyword evidence="2" id="KW-1185">Reference proteome</keyword>
<reference evidence="1 2" key="1">
    <citation type="submission" date="2016-04" db="EMBL/GenBank/DDBJ databases">
        <title>A degradative enzymes factory behind the ericoid mycorrhizal symbiosis.</title>
        <authorList>
            <consortium name="DOE Joint Genome Institute"/>
            <person name="Martino E."/>
            <person name="Morin E."/>
            <person name="Grelet G."/>
            <person name="Kuo A."/>
            <person name="Kohler A."/>
            <person name="Daghino S."/>
            <person name="Barry K."/>
            <person name="Choi C."/>
            <person name="Cichocki N."/>
            <person name="Clum A."/>
            <person name="Copeland A."/>
            <person name="Hainaut M."/>
            <person name="Haridas S."/>
            <person name="Labutti K."/>
            <person name="Lindquist E."/>
            <person name="Lipzen A."/>
            <person name="Khouja H.-R."/>
            <person name="Murat C."/>
            <person name="Ohm R."/>
            <person name="Olson A."/>
            <person name="Spatafora J."/>
            <person name="Veneault-Fourrey C."/>
            <person name="Henrissat B."/>
            <person name="Grigoriev I."/>
            <person name="Martin F."/>
            <person name="Perotto S."/>
        </authorList>
    </citation>
    <scope>NUCLEOTIDE SEQUENCE [LARGE SCALE GENOMIC DNA]</scope>
    <source>
        <strain evidence="1 2">E</strain>
    </source>
</reference>
<evidence type="ECO:0000313" key="1">
    <source>
        <dbReference type="EMBL" id="PMD49854.1"/>
    </source>
</evidence>
<protein>
    <submittedName>
        <fullName evidence="1">Uncharacterized protein</fullName>
    </submittedName>
</protein>
<dbReference type="RefSeq" id="XP_024726758.1">
    <property type="nucleotide sequence ID" value="XM_024882107.1"/>
</dbReference>
<name>A0A2J6SGH0_9HELO</name>
<dbReference type="Proteomes" id="UP000235371">
    <property type="component" value="Unassembled WGS sequence"/>
</dbReference>
<dbReference type="InParanoid" id="A0A2J6SGH0"/>
<organism evidence="1 2">
    <name type="scientific">Hyaloscypha bicolor E</name>
    <dbReference type="NCBI Taxonomy" id="1095630"/>
    <lineage>
        <taxon>Eukaryota</taxon>
        <taxon>Fungi</taxon>
        <taxon>Dikarya</taxon>
        <taxon>Ascomycota</taxon>
        <taxon>Pezizomycotina</taxon>
        <taxon>Leotiomycetes</taxon>
        <taxon>Helotiales</taxon>
        <taxon>Hyaloscyphaceae</taxon>
        <taxon>Hyaloscypha</taxon>
        <taxon>Hyaloscypha bicolor</taxon>
    </lineage>
</organism>
<dbReference type="AlphaFoldDB" id="A0A2J6SGH0"/>
<evidence type="ECO:0000313" key="2">
    <source>
        <dbReference type="Proteomes" id="UP000235371"/>
    </source>
</evidence>
<dbReference type="OrthoDB" id="20872at2759"/>
<gene>
    <name evidence="1" type="ORF">K444DRAFT_622465</name>
</gene>
<dbReference type="GeneID" id="36590184"/>
<accession>A0A2J6SGH0</accession>